<evidence type="ECO:0008006" key="4">
    <source>
        <dbReference type="Google" id="ProtNLM"/>
    </source>
</evidence>
<reference evidence="2" key="1">
    <citation type="journal article" date="2021" name="IMA Fungus">
        <title>Genomic characterization of three marine fungi, including Emericellopsis atlantica sp. nov. with signatures of a generalist lifestyle and marine biomass degradation.</title>
        <authorList>
            <person name="Hagestad O.C."/>
            <person name="Hou L."/>
            <person name="Andersen J.H."/>
            <person name="Hansen E.H."/>
            <person name="Altermark B."/>
            <person name="Li C."/>
            <person name="Kuhnert E."/>
            <person name="Cox R.J."/>
            <person name="Crous P.W."/>
            <person name="Spatafora J.W."/>
            <person name="Lail K."/>
            <person name="Amirebrahimi M."/>
            <person name="Lipzen A."/>
            <person name="Pangilinan J."/>
            <person name="Andreopoulos W."/>
            <person name="Hayes R.D."/>
            <person name="Ng V."/>
            <person name="Grigoriev I.V."/>
            <person name="Jackson S.A."/>
            <person name="Sutton T.D.S."/>
            <person name="Dobson A.D.W."/>
            <person name="Rama T."/>
        </authorList>
    </citation>
    <scope>NUCLEOTIDE SEQUENCE</scope>
    <source>
        <strain evidence="2">TS7</strain>
    </source>
</reference>
<dbReference type="GeneID" id="70293048"/>
<evidence type="ECO:0000313" key="3">
    <source>
        <dbReference type="Proteomes" id="UP000887229"/>
    </source>
</evidence>
<sequence>MAPSITSILYGLAFFSSLASAAEFEGSIQGSYKICEKGGTNCWKLSDDNSRIVQSPDGDCFDFLKVGRLGQNRSDKIRACNGAGRLDQSGVLGDYCTITVGNSKGLDAGLFKKDDGYHVKTYGAVACGGELCYTGGTLNRARGCAYEVTECTCSS</sequence>
<feature type="chain" id="PRO_5040439402" description="Cyanovirin-N domain-containing protein" evidence="1">
    <location>
        <begin position="22"/>
        <end position="155"/>
    </location>
</feature>
<dbReference type="EMBL" id="MU251250">
    <property type="protein sequence ID" value="KAG9255758.1"/>
    <property type="molecule type" value="Genomic_DNA"/>
</dbReference>
<dbReference type="RefSeq" id="XP_046119682.1">
    <property type="nucleotide sequence ID" value="XM_046262145.1"/>
</dbReference>
<dbReference type="Proteomes" id="UP000887229">
    <property type="component" value="Unassembled WGS sequence"/>
</dbReference>
<evidence type="ECO:0000313" key="2">
    <source>
        <dbReference type="EMBL" id="KAG9255758.1"/>
    </source>
</evidence>
<comment type="caution">
    <text evidence="2">The sequence shown here is derived from an EMBL/GenBank/DDBJ whole genome shotgun (WGS) entry which is preliminary data.</text>
</comment>
<organism evidence="2 3">
    <name type="scientific">Emericellopsis atlantica</name>
    <dbReference type="NCBI Taxonomy" id="2614577"/>
    <lineage>
        <taxon>Eukaryota</taxon>
        <taxon>Fungi</taxon>
        <taxon>Dikarya</taxon>
        <taxon>Ascomycota</taxon>
        <taxon>Pezizomycotina</taxon>
        <taxon>Sordariomycetes</taxon>
        <taxon>Hypocreomycetidae</taxon>
        <taxon>Hypocreales</taxon>
        <taxon>Bionectriaceae</taxon>
        <taxon>Emericellopsis</taxon>
    </lineage>
</organism>
<keyword evidence="1" id="KW-0732">Signal</keyword>
<feature type="signal peptide" evidence="1">
    <location>
        <begin position="1"/>
        <end position="21"/>
    </location>
</feature>
<proteinExistence type="predicted"/>
<gene>
    <name evidence="2" type="ORF">F5Z01DRAFT_635377</name>
</gene>
<dbReference type="AlphaFoldDB" id="A0A9P7ZP90"/>
<name>A0A9P7ZP90_9HYPO</name>
<evidence type="ECO:0000256" key="1">
    <source>
        <dbReference type="SAM" id="SignalP"/>
    </source>
</evidence>
<protein>
    <recommendedName>
        <fullName evidence="4">Cyanovirin-N domain-containing protein</fullName>
    </recommendedName>
</protein>
<keyword evidence="3" id="KW-1185">Reference proteome</keyword>
<accession>A0A9P7ZP90</accession>